<evidence type="ECO:0000259" key="4">
    <source>
        <dbReference type="PROSITE" id="PS51462"/>
    </source>
</evidence>
<evidence type="ECO:0000256" key="1">
    <source>
        <dbReference type="ARBA" id="ARBA00001946"/>
    </source>
</evidence>
<protein>
    <submittedName>
        <fullName evidence="6">DNA mismatch repair protein MutT</fullName>
    </submittedName>
</protein>
<dbReference type="SUPFAM" id="SSF55811">
    <property type="entry name" value="Nudix"/>
    <property type="match status" value="1"/>
</dbReference>
<keyword evidence="2" id="KW-0378">Hydrolase</keyword>
<evidence type="ECO:0000256" key="3">
    <source>
        <dbReference type="SAM" id="MobiDB-lite"/>
    </source>
</evidence>
<organism evidence="6 7">
    <name type="scientific">Streptomyces carminius</name>
    <dbReference type="NCBI Taxonomy" id="2665496"/>
    <lineage>
        <taxon>Bacteria</taxon>
        <taxon>Bacillati</taxon>
        <taxon>Actinomycetota</taxon>
        <taxon>Actinomycetes</taxon>
        <taxon>Kitasatosporales</taxon>
        <taxon>Streptomycetaceae</taxon>
        <taxon>Streptomyces</taxon>
    </lineage>
</organism>
<dbReference type="EMBL" id="PGGW01000039">
    <property type="protein sequence ID" value="PJE97728.1"/>
    <property type="molecule type" value="Genomic_DNA"/>
</dbReference>
<reference evidence="6 7" key="1">
    <citation type="submission" date="2017-11" db="EMBL/GenBank/DDBJ databases">
        <title>Streptomyces carmine sp. nov., a novel actinomycete isolated from Sophora alopecuroides in Xinjiang, China.</title>
        <authorList>
            <person name="Wang Y."/>
            <person name="Luo X."/>
            <person name="Wan C."/>
            <person name="Zhang L."/>
        </authorList>
    </citation>
    <scope>NUCLEOTIDE SEQUENCE [LARGE SCALE GENOMIC DNA]</scope>
    <source>
        <strain evidence="6 7">TRM SA0054</strain>
    </source>
</reference>
<dbReference type="InterPro" id="IPR000086">
    <property type="entry name" value="NUDIX_hydrolase_dom"/>
</dbReference>
<dbReference type="PROSITE" id="PS51462">
    <property type="entry name" value="NUDIX"/>
    <property type="match status" value="1"/>
</dbReference>
<evidence type="ECO:0000313" key="7">
    <source>
        <dbReference type="Proteomes" id="UP000230407"/>
    </source>
</evidence>
<dbReference type="AlphaFoldDB" id="A0A2M8M0J3"/>
<evidence type="ECO:0000256" key="2">
    <source>
        <dbReference type="ARBA" id="ARBA00022801"/>
    </source>
</evidence>
<dbReference type="InterPro" id="IPR020084">
    <property type="entry name" value="NUDIX_hydrolase_CS"/>
</dbReference>
<comment type="cofactor">
    <cofactor evidence="1">
        <name>Mg(2+)</name>
        <dbReference type="ChEBI" id="CHEBI:18420"/>
    </cofactor>
</comment>
<feature type="region of interest" description="Disordered" evidence="3">
    <location>
        <begin position="1"/>
        <end position="46"/>
    </location>
</feature>
<feature type="region of interest" description="Disordered" evidence="3">
    <location>
        <begin position="195"/>
        <end position="232"/>
    </location>
</feature>
<evidence type="ECO:0000313" key="6">
    <source>
        <dbReference type="EMBL" id="PJE97728.1"/>
    </source>
</evidence>
<evidence type="ECO:0000313" key="5">
    <source>
        <dbReference type="EMBL" id="PJE97019.1"/>
    </source>
</evidence>
<feature type="domain" description="Nudix hydrolase" evidence="4">
    <location>
        <begin position="52"/>
        <end position="189"/>
    </location>
</feature>
<dbReference type="InterPro" id="IPR015797">
    <property type="entry name" value="NUDIX_hydrolase-like_dom_sf"/>
</dbReference>
<dbReference type="PANTHER" id="PTHR43046:SF16">
    <property type="entry name" value="ADP-RIBOSE PYROPHOSPHATASE YJHB-RELATED"/>
    <property type="match status" value="1"/>
</dbReference>
<sequence>MPSRPTAPDRPRPSRHRTRTRTQNTWPTAERTLVPQSQNGARSEALRPTLESTTLLVAAVIVHDRATDRIVLLQRGPRSAFAPGLWDLPTGKSEPDEPVTGTAVRELREETGLTVEPDSLHAVHLVHGSPRPTAPNGFLTVVFAAHEWAGEPDNREPEKHAQIRWFDTAALPGNLVPSNARALRAYLNDNGTGLSLHGWDGRPGDTTHAGRPVSRPRATKHVEAPPADLQFH</sequence>
<name>A0A2M8M0J3_9ACTN</name>
<comment type="caution">
    <text evidence="6">The sequence shown here is derived from an EMBL/GenBank/DDBJ whole genome shotgun (WGS) entry which is preliminary data.</text>
</comment>
<dbReference type="Gene3D" id="3.90.79.10">
    <property type="entry name" value="Nucleoside Triphosphate Pyrophosphohydrolase"/>
    <property type="match status" value="1"/>
</dbReference>
<proteinExistence type="predicted"/>
<dbReference type="PANTHER" id="PTHR43046">
    <property type="entry name" value="GDP-MANNOSE MANNOSYL HYDROLASE"/>
    <property type="match status" value="1"/>
</dbReference>
<keyword evidence="7" id="KW-1185">Reference proteome</keyword>
<dbReference type="PROSITE" id="PS00893">
    <property type="entry name" value="NUDIX_BOX"/>
    <property type="match status" value="1"/>
</dbReference>
<accession>A0A2M8M0J3</accession>
<dbReference type="EMBL" id="PGGW01000050">
    <property type="protein sequence ID" value="PJE97019.1"/>
    <property type="molecule type" value="Genomic_DNA"/>
</dbReference>
<dbReference type="Proteomes" id="UP000230407">
    <property type="component" value="Unassembled WGS sequence"/>
</dbReference>
<gene>
    <name evidence="6" type="ORF">CUT44_11425</name>
    <name evidence="5" type="ORF">CUT44_14680</name>
</gene>
<dbReference type="GO" id="GO:0016787">
    <property type="term" value="F:hydrolase activity"/>
    <property type="evidence" value="ECO:0007669"/>
    <property type="project" value="UniProtKB-KW"/>
</dbReference>
<dbReference type="Pfam" id="PF00293">
    <property type="entry name" value="NUDIX"/>
    <property type="match status" value="1"/>
</dbReference>